<dbReference type="Pfam" id="PF08541">
    <property type="entry name" value="ACP_syn_III_C"/>
    <property type="match status" value="1"/>
</dbReference>
<dbReference type="CDD" id="cd00830">
    <property type="entry name" value="KAS_III"/>
    <property type="match status" value="1"/>
</dbReference>
<dbReference type="GO" id="GO:0006633">
    <property type="term" value="P:fatty acid biosynthetic process"/>
    <property type="evidence" value="ECO:0007669"/>
    <property type="project" value="InterPro"/>
</dbReference>
<evidence type="ECO:0000256" key="2">
    <source>
        <dbReference type="ARBA" id="ARBA00023315"/>
    </source>
</evidence>
<comment type="caution">
    <text evidence="5">The sequence shown here is derived from an EMBL/GenBank/DDBJ whole genome shotgun (WGS) entry which is preliminary data.</text>
</comment>
<evidence type="ECO:0000313" key="6">
    <source>
        <dbReference type="Proteomes" id="UP000569951"/>
    </source>
</evidence>
<evidence type="ECO:0000259" key="3">
    <source>
        <dbReference type="Pfam" id="PF08541"/>
    </source>
</evidence>
<dbReference type="InterPro" id="IPR013747">
    <property type="entry name" value="ACP_syn_III_C"/>
</dbReference>
<dbReference type="PANTHER" id="PTHR34069:SF2">
    <property type="entry name" value="BETA-KETOACYL-[ACYL-CARRIER-PROTEIN] SYNTHASE III"/>
    <property type="match status" value="1"/>
</dbReference>
<gene>
    <name evidence="5" type="ORF">HNR42_002110</name>
</gene>
<dbReference type="GO" id="GO:0004315">
    <property type="term" value="F:3-oxoacyl-[acyl-carrier-protein] synthase activity"/>
    <property type="evidence" value="ECO:0007669"/>
    <property type="project" value="InterPro"/>
</dbReference>
<dbReference type="Pfam" id="PF08545">
    <property type="entry name" value="ACP_syn_III"/>
    <property type="match status" value="1"/>
</dbReference>
<keyword evidence="6" id="KW-1185">Reference proteome</keyword>
<proteinExistence type="predicted"/>
<evidence type="ECO:0000259" key="4">
    <source>
        <dbReference type="Pfam" id="PF08545"/>
    </source>
</evidence>
<reference evidence="5 6" key="1">
    <citation type="submission" date="2020-08" db="EMBL/GenBank/DDBJ databases">
        <title>Genomic Encyclopedia of Type Strains, Phase IV (KMG-IV): sequencing the most valuable type-strain genomes for metagenomic binning, comparative biology and taxonomic classification.</title>
        <authorList>
            <person name="Goeker M."/>
        </authorList>
    </citation>
    <scope>NUCLEOTIDE SEQUENCE [LARGE SCALE GENOMIC DNA]</scope>
    <source>
        <strain evidence="5 6">DSM 21458</strain>
    </source>
</reference>
<protein>
    <submittedName>
        <fullName evidence="5">3-oxoacyl-[acyl-carrier-protein] synthase-3</fullName>
        <ecNumber evidence="5">2.3.1.180</ecNumber>
    </submittedName>
</protein>
<keyword evidence="1 5" id="KW-0808">Transferase</keyword>
<accession>A0A841I442</accession>
<dbReference type="InterPro" id="IPR013751">
    <property type="entry name" value="ACP_syn_III_N"/>
</dbReference>
<dbReference type="PANTHER" id="PTHR34069">
    <property type="entry name" value="3-OXOACYL-[ACYL-CARRIER-PROTEIN] SYNTHASE 3"/>
    <property type="match status" value="1"/>
</dbReference>
<sequence>MDLDLPLRISGVGRYLPERVVHSRDLERRCGLPAGWAERRAGVITRRWADPHRETAARMGAWAALEALEDAGLGPRDLDLILGASGTPQQPIPDGAALIQRELGLGASGIPAFSVHATCLSFLTALQVAAHLLASGTYRRILVVSSEVASVGLNFAQPESAVLMGDAAAAVVLERARLGHSSALLAARFETYGDGAHLTEIRGGGSALPPLSPAARPEDFTFRMEGLRVLRMARDLSGAFLEALRPGLSQGLAGLRAVVPHQASRAGLELLSRYGWPERAVARTLPHLGNCVAASIPATLYDLLRSGEVQRGDELLLVGTGAGFSMGGVILRY</sequence>
<feature type="domain" description="Beta-ketoacyl-[acyl-carrier-protein] synthase III C-terminal" evidence="3">
    <location>
        <begin position="255"/>
        <end position="333"/>
    </location>
</feature>
<dbReference type="SUPFAM" id="SSF53901">
    <property type="entry name" value="Thiolase-like"/>
    <property type="match status" value="2"/>
</dbReference>
<dbReference type="AlphaFoldDB" id="A0A841I442"/>
<keyword evidence="2 5" id="KW-0012">Acyltransferase</keyword>
<dbReference type="EC" id="2.3.1.180" evidence="5"/>
<name>A0A841I442_9DEIO</name>
<dbReference type="GO" id="GO:0044550">
    <property type="term" value="P:secondary metabolite biosynthetic process"/>
    <property type="evidence" value="ECO:0007669"/>
    <property type="project" value="TreeGrafter"/>
</dbReference>
<dbReference type="EMBL" id="JACHHG010000007">
    <property type="protein sequence ID" value="MBB6098675.1"/>
    <property type="molecule type" value="Genomic_DNA"/>
</dbReference>
<dbReference type="Gene3D" id="3.40.47.10">
    <property type="match status" value="2"/>
</dbReference>
<evidence type="ECO:0000256" key="1">
    <source>
        <dbReference type="ARBA" id="ARBA00022679"/>
    </source>
</evidence>
<dbReference type="InterPro" id="IPR016039">
    <property type="entry name" value="Thiolase-like"/>
</dbReference>
<feature type="domain" description="Beta-ketoacyl-[acyl-carrier-protein] synthase III N-terminal" evidence="4">
    <location>
        <begin position="113"/>
        <end position="193"/>
    </location>
</feature>
<dbReference type="RefSeq" id="WP_183987334.1">
    <property type="nucleotide sequence ID" value="NZ_JACHHG010000007.1"/>
</dbReference>
<dbReference type="GO" id="GO:0033818">
    <property type="term" value="F:beta-ketoacyl-acyl-carrier-protein synthase III activity"/>
    <property type="evidence" value="ECO:0007669"/>
    <property type="project" value="UniProtKB-EC"/>
</dbReference>
<organism evidence="5 6">
    <name type="scientific">Deinobacterium chartae</name>
    <dbReference type="NCBI Taxonomy" id="521158"/>
    <lineage>
        <taxon>Bacteria</taxon>
        <taxon>Thermotogati</taxon>
        <taxon>Deinococcota</taxon>
        <taxon>Deinococci</taxon>
        <taxon>Deinococcales</taxon>
        <taxon>Deinococcaceae</taxon>
        <taxon>Deinobacterium</taxon>
    </lineage>
</organism>
<dbReference type="Proteomes" id="UP000569951">
    <property type="component" value="Unassembled WGS sequence"/>
</dbReference>
<evidence type="ECO:0000313" key="5">
    <source>
        <dbReference type="EMBL" id="MBB6098675.1"/>
    </source>
</evidence>